<comment type="caution">
    <text evidence="1">The sequence shown here is derived from an EMBL/GenBank/DDBJ whole genome shotgun (WGS) entry which is preliminary data.</text>
</comment>
<gene>
    <name evidence="1" type="ORF">SPARVUS_LOCUS1369079</name>
</gene>
<feature type="non-terminal residue" evidence="1">
    <location>
        <position position="88"/>
    </location>
</feature>
<dbReference type="EMBL" id="CATNWA010000796">
    <property type="protein sequence ID" value="CAI9538159.1"/>
    <property type="molecule type" value="Genomic_DNA"/>
</dbReference>
<keyword evidence="2" id="KW-1185">Reference proteome</keyword>
<evidence type="ECO:0000313" key="2">
    <source>
        <dbReference type="Proteomes" id="UP001162483"/>
    </source>
</evidence>
<name>A0ABN9AQ51_9NEOB</name>
<proteinExistence type="predicted"/>
<evidence type="ECO:0000313" key="1">
    <source>
        <dbReference type="EMBL" id="CAI9538159.1"/>
    </source>
</evidence>
<organism evidence="1 2">
    <name type="scientific">Staurois parvus</name>
    <dbReference type="NCBI Taxonomy" id="386267"/>
    <lineage>
        <taxon>Eukaryota</taxon>
        <taxon>Metazoa</taxon>
        <taxon>Chordata</taxon>
        <taxon>Craniata</taxon>
        <taxon>Vertebrata</taxon>
        <taxon>Euteleostomi</taxon>
        <taxon>Amphibia</taxon>
        <taxon>Batrachia</taxon>
        <taxon>Anura</taxon>
        <taxon>Neobatrachia</taxon>
        <taxon>Ranoidea</taxon>
        <taxon>Ranidae</taxon>
        <taxon>Staurois</taxon>
    </lineage>
</organism>
<dbReference type="Proteomes" id="UP001162483">
    <property type="component" value="Unassembled WGS sequence"/>
</dbReference>
<sequence length="88" mass="9956">MKAAIMLSYRGLLVPYVNAVMVKKPCVVYQHRSLFCLSLNRSAGIGRKSLAGTRGELTRGPRVSRGPHEMPWYLFHSLFFEFGQGHKC</sequence>
<accession>A0ABN9AQ51</accession>
<evidence type="ECO:0008006" key="3">
    <source>
        <dbReference type="Google" id="ProtNLM"/>
    </source>
</evidence>
<reference evidence="1" key="1">
    <citation type="submission" date="2023-05" db="EMBL/GenBank/DDBJ databases">
        <authorList>
            <person name="Stuckert A."/>
        </authorList>
    </citation>
    <scope>NUCLEOTIDE SEQUENCE</scope>
</reference>
<protein>
    <recommendedName>
        <fullName evidence="3">Secreted protein</fullName>
    </recommendedName>
</protein>